<dbReference type="Proteomes" id="UP001066276">
    <property type="component" value="Chromosome 8"/>
</dbReference>
<evidence type="ECO:0000313" key="2">
    <source>
        <dbReference type="EMBL" id="KAJ1119386.1"/>
    </source>
</evidence>
<comment type="caution">
    <text evidence="2">The sequence shown here is derived from an EMBL/GenBank/DDBJ whole genome shotgun (WGS) entry which is preliminary data.</text>
</comment>
<evidence type="ECO:0000256" key="1">
    <source>
        <dbReference type="SAM" id="MobiDB-lite"/>
    </source>
</evidence>
<proteinExistence type="predicted"/>
<organism evidence="2 3">
    <name type="scientific">Pleurodeles waltl</name>
    <name type="common">Iberian ribbed newt</name>
    <dbReference type="NCBI Taxonomy" id="8319"/>
    <lineage>
        <taxon>Eukaryota</taxon>
        <taxon>Metazoa</taxon>
        <taxon>Chordata</taxon>
        <taxon>Craniata</taxon>
        <taxon>Vertebrata</taxon>
        <taxon>Euteleostomi</taxon>
        <taxon>Amphibia</taxon>
        <taxon>Batrachia</taxon>
        <taxon>Caudata</taxon>
        <taxon>Salamandroidea</taxon>
        <taxon>Salamandridae</taxon>
        <taxon>Pleurodelinae</taxon>
        <taxon>Pleurodeles</taxon>
    </lineage>
</organism>
<protein>
    <submittedName>
        <fullName evidence="2">Uncharacterized protein</fullName>
    </submittedName>
</protein>
<dbReference type="EMBL" id="JANPWB010000012">
    <property type="protein sequence ID" value="KAJ1119386.1"/>
    <property type="molecule type" value="Genomic_DNA"/>
</dbReference>
<reference evidence="2" key="1">
    <citation type="journal article" date="2022" name="bioRxiv">
        <title>Sequencing and chromosome-scale assembly of the giantPleurodeles waltlgenome.</title>
        <authorList>
            <person name="Brown T."/>
            <person name="Elewa A."/>
            <person name="Iarovenko S."/>
            <person name="Subramanian E."/>
            <person name="Araus A.J."/>
            <person name="Petzold A."/>
            <person name="Susuki M."/>
            <person name="Suzuki K.-i.T."/>
            <person name="Hayashi T."/>
            <person name="Toyoda A."/>
            <person name="Oliveira C."/>
            <person name="Osipova E."/>
            <person name="Leigh N.D."/>
            <person name="Simon A."/>
            <person name="Yun M.H."/>
        </authorList>
    </citation>
    <scope>NUCLEOTIDE SEQUENCE</scope>
    <source>
        <strain evidence="2">20211129_DDA</strain>
        <tissue evidence="2">Liver</tissue>
    </source>
</reference>
<keyword evidence="3" id="KW-1185">Reference proteome</keyword>
<feature type="compositionally biased region" description="Basic and acidic residues" evidence="1">
    <location>
        <begin position="12"/>
        <end position="27"/>
    </location>
</feature>
<dbReference type="AlphaFoldDB" id="A0AAV7NTZ7"/>
<accession>A0AAV7NTZ7</accession>
<evidence type="ECO:0000313" key="3">
    <source>
        <dbReference type="Proteomes" id="UP001066276"/>
    </source>
</evidence>
<name>A0AAV7NTZ7_PLEWA</name>
<feature type="region of interest" description="Disordered" evidence="1">
    <location>
        <begin position="1"/>
        <end position="139"/>
    </location>
</feature>
<gene>
    <name evidence="2" type="ORF">NDU88_007572</name>
</gene>
<sequence length="139" mass="14686">MLPAATAAGETQGRKDREGLRNHEGHKIPGAPRGHRGRRGPRLDSAVDQPPNTPPLLAHTLTRSGSGPLHPYALQIAGEADSRPARANSTPAPAALLLPGCQKRPGGSTQGAHRSALASSARRRNETDKRPRARQSLTL</sequence>